<keyword evidence="6 13" id="KW-0479">Metal-binding</keyword>
<feature type="binding site" evidence="13">
    <location>
        <position position="206"/>
    </location>
    <ligand>
        <name>Zn(2+)</name>
        <dbReference type="ChEBI" id="CHEBI:29105"/>
    </ligand>
</feature>
<dbReference type="GO" id="GO:0006423">
    <property type="term" value="P:cysteinyl-tRNA aminoacylation"/>
    <property type="evidence" value="ECO:0007669"/>
    <property type="project" value="UniProtKB-UniRule"/>
</dbReference>
<evidence type="ECO:0000256" key="12">
    <source>
        <dbReference type="ARBA" id="ARBA00047398"/>
    </source>
</evidence>
<dbReference type="KEGG" id="bana:BARAN1_0396"/>
<feature type="short sequence motif" description="'HIGH' region" evidence="13">
    <location>
        <begin position="28"/>
        <end position="38"/>
    </location>
</feature>
<comment type="catalytic activity">
    <reaction evidence="12 13">
        <text>tRNA(Cys) + L-cysteine + ATP = L-cysteinyl-tRNA(Cys) + AMP + diphosphate</text>
        <dbReference type="Rhea" id="RHEA:17773"/>
        <dbReference type="Rhea" id="RHEA-COMP:9661"/>
        <dbReference type="Rhea" id="RHEA-COMP:9679"/>
        <dbReference type="ChEBI" id="CHEBI:30616"/>
        <dbReference type="ChEBI" id="CHEBI:33019"/>
        <dbReference type="ChEBI" id="CHEBI:35235"/>
        <dbReference type="ChEBI" id="CHEBI:78442"/>
        <dbReference type="ChEBI" id="CHEBI:78517"/>
        <dbReference type="ChEBI" id="CHEBI:456215"/>
        <dbReference type="EC" id="6.1.1.16"/>
    </reaction>
</comment>
<dbReference type="InterPro" id="IPR015273">
    <property type="entry name" value="Cys-tRNA-synt_Ia_DALR"/>
</dbReference>
<evidence type="ECO:0000313" key="16">
    <source>
        <dbReference type="Proteomes" id="UP000249818"/>
    </source>
</evidence>
<evidence type="ECO:0000256" key="10">
    <source>
        <dbReference type="ARBA" id="ARBA00022917"/>
    </source>
</evidence>
<feature type="binding site" evidence="13">
    <location>
        <position position="231"/>
    </location>
    <ligand>
        <name>Zn(2+)</name>
        <dbReference type="ChEBI" id="CHEBI:29105"/>
    </ligand>
</feature>
<comment type="similarity">
    <text evidence="2 13">Belongs to the class-I aminoacyl-tRNA synthetase family.</text>
</comment>
<comment type="cofactor">
    <cofactor evidence="13">
        <name>Zn(2+)</name>
        <dbReference type="ChEBI" id="CHEBI:29105"/>
    </cofactor>
    <text evidence="13">Binds 1 zinc ion per subunit.</text>
</comment>
<evidence type="ECO:0000256" key="8">
    <source>
        <dbReference type="ARBA" id="ARBA00022833"/>
    </source>
</evidence>
<dbReference type="SUPFAM" id="SSF47323">
    <property type="entry name" value="Anticodon-binding domain of a subclass of class I aminoacyl-tRNA synthetases"/>
    <property type="match status" value="1"/>
</dbReference>
<evidence type="ECO:0000256" key="6">
    <source>
        <dbReference type="ARBA" id="ARBA00022723"/>
    </source>
</evidence>
<feature type="domain" description="Cysteinyl-tRNA synthetase class Ia DALR" evidence="14">
    <location>
        <begin position="344"/>
        <end position="407"/>
    </location>
</feature>
<dbReference type="CDD" id="cd00672">
    <property type="entry name" value="CysRS_core"/>
    <property type="match status" value="1"/>
</dbReference>
<dbReference type="NCBIfam" id="TIGR00435">
    <property type="entry name" value="cysS"/>
    <property type="match status" value="1"/>
</dbReference>
<evidence type="ECO:0000259" key="14">
    <source>
        <dbReference type="SMART" id="SM00840"/>
    </source>
</evidence>
<dbReference type="InterPro" id="IPR009080">
    <property type="entry name" value="tRNAsynth_Ia_anticodon-bd"/>
</dbReference>
<dbReference type="OrthoDB" id="9815130at2"/>
<evidence type="ECO:0000256" key="9">
    <source>
        <dbReference type="ARBA" id="ARBA00022840"/>
    </source>
</evidence>
<dbReference type="RefSeq" id="WP_122030642.1">
    <property type="nucleotide sequence ID" value="NZ_LS483254.1"/>
</dbReference>
<feature type="short sequence motif" description="'KMSKS' region" evidence="13">
    <location>
        <begin position="263"/>
        <end position="267"/>
    </location>
</feature>
<dbReference type="InterPro" id="IPR024909">
    <property type="entry name" value="Cys-tRNA/MSH_ligase"/>
</dbReference>
<keyword evidence="9 13" id="KW-0067">ATP-binding</keyword>
<dbReference type="PANTHER" id="PTHR10890:SF3">
    <property type="entry name" value="CYSTEINE--TRNA LIGASE, CYTOPLASMIC"/>
    <property type="match status" value="1"/>
</dbReference>
<dbReference type="InterPro" id="IPR014729">
    <property type="entry name" value="Rossmann-like_a/b/a_fold"/>
</dbReference>
<dbReference type="GO" id="GO:0008270">
    <property type="term" value="F:zinc ion binding"/>
    <property type="evidence" value="ECO:0007669"/>
    <property type="project" value="UniProtKB-UniRule"/>
</dbReference>
<dbReference type="Gene3D" id="3.40.50.620">
    <property type="entry name" value="HUPs"/>
    <property type="match status" value="1"/>
</dbReference>
<sequence>MRLYNTLTRKLEELVVHDTTVRMYVCGPTVYDLIHIGNARPMIVFDALRRYLESRGYTVIYVQNVTDIEDKIIRRAQEEGRTPAAVAAHYTAEYFRDLAALGVREPTHAPRATDYVPKMVAFIQGLVASGHAYVVDGDVYFSVRSFPGYGKLSGRVRDEQEAGARVEVDERKRDPLDFALWKKGKPGEPTWPSPWGEGRPGWHTECVVMSRDLLGETIDIHAGGSDLIFPHHENELAQAEAATGKEFVRIWLHNGLLTVRGERMGKSIGNFEYARDVVGRYGSEAVRYFYLSRDWRKPLDFSHDGLAEAKRTVDRVYDFLWAAEALPDGGAPGPTAELDALRRRFHDALEEDFTTPAALAVLQEIVGLGHRRQQGGDVAGAKAAAAVVRELGASLGLFQAGRPATEGLAEDLIRLLIELRAELRTAKQFALADRVRDQLGELGIELRDGPEGTTWAIRPPSQEEAGP</sequence>
<keyword evidence="5 13" id="KW-0436">Ligase</keyword>
<dbReference type="PANTHER" id="PTHR10890">
    <property type="entry name" value="CYSTEINYL-TRNA SYNTHETASE"/>
    <property type="match status" value="1"/>
</dbReference>
<accession>A0A2X3KIL1</accession>
<evidence type="ECO:0000313" key="15">
    <source>
        <dbReference type="EMBL" id="SQD92421.1"/>
    </source>
</evidence>
<keyword evidence="10 13" id="KW-0648">Protein biosynthesis</keyword>
<dbReference type="SUPFAM" id="SSF52374">
    <property type="entry name" value="Nucleotidylyl transferase"/>
    <property type="match status" value="1"/>
</dbReference>
<keyword evidence="4 13" id="KW-0963">Cytoplasm</keyword>
<evidence type="ECO:0000256" key="3">
    <source>
        <dbReference type="ARBA" id="ARBA00011245"/>
    </source>
</evidence>
<dbReference type="Pfam" id="PF01406">
    <property type="entry name" value="tRNA-synt_1e"/>
    <property type="match status" value="1"/>
</dbReference>
<name>A0A2X3KIL1_9BACT</name>
<evidence type="ECO:0000256" key="2">
    <source>
        <dbReference type="ARBA" id="ARBA00005594"/>
    </source>
</evidence>
<dbReference type="FunFam" id="3.40.50.620:FF:000130">
    <property type="entry name" value="Cysteine--tRNA ligase"/>
    <property type="match status" value="1"/>
</dbReference>
<dbReference type="Proteomes" id="UP000249818">
    <property type="component" value="Chromosome BARAN1"/>
</dbReference>
<protein>
    <recommendedName>
        <fullName evidence="13">Cysteine--tRNA ligase</fullName>
        <ecNumber evidence="13">6.1.1.16</ecNumber>
    </recommendedName>
    <alternativeName>
        <fullName evidence="13">Cysteinyl-tRNA synthetase</fullName>
        <shortName evidence="13">CysRS</shortName>
    </alternativeName>
</protein>
<keyword evidence="11 13" id="KW-0030">Aminoacyl-tRNA synthetase</keyword>
<keyword evidence="16" id="KW-1185">Reference proteome</keyword>
<dbReference type="Pfam" id="PF09190">
    <property type="entry name" value="DALR_2"/>
    <property type="match status" value="1"/>
</dbReference>
<proteinExistence type="inferred from homology"/>
<feature type="binding site" evidence="13">
    <location>
        <position position="266"/>
    </location>
    <ligand>
        <name>ATP</name>
        <dbReference type="ChEBI" id="CHEBI:30616"/>
    </ligand>
</feature>
<feature type="binding site" evidence="13">
    <location>
        <position position="26"/>
    </location>
    <ligand>
        <name>Zn(2+)</name>
        <dbReference type="ChEBI" id="CHEBI:29105"/>
    </ligand>
</feature>
<organism evidence="15 16">
    <name type="scientific">Candidatus Bipolaricaulis anaerobius</name>
    <dbReference type="NCBI Taxonomy" id="2026885"/>
    <lineage>
        <taxon>Bacteria</taxon>
        <taxon>Candidatus Bipolaricaulota</taxon>
        <taxon>Candidatus Bipolaricaulia</taxon>
        <taxon>Candidatus Bipolaricaulales</taxon>
        <taxon>Candidatus Bipolaricaulaceae</taxon>
        <taxon>Candidatus Bipolaricaulis</taxon>
    </lineage>
</organism>
<comment type="subunit">
    <text evidence="3 13">Monomer.</text>
</comment>
<evidence type="ECO:0000256" key="4">
    <source>
        <dbReference type="ARBA" id="ARBA00022490"/>
    </source>
</evidence>
<comment type="subcellular location">
    <subcellularLocation>
        <location evidence="1 13">Cytoplasm</location>
    </subcellularLocation>
</comment>
<dbReference type="GO" id="GO:0004817">
    <property type="term" value="F:cysteine-tRNA ligase activity"/>
    <property type="evidence" value="ECO:0007669"/>
    <property type="project" value="UniProtKB-UniRule"/>
</dbReference>
<dbReference type="HAMAP" id="MF_00041">
    <property type="entry name" value="Cys_tRNA_synth"/>
    <property type="match status" value="1"/>
</dbReference>
<dbReference type="InterPro" id="IPR015803">
    <property type="entry name" value="Cys-tRNA-ligase"/>
</dbReference>
<evidence type="ECO:0000256" key="1">
    <source>
        <dbReference type="ARBA" id="ARBA00004496"/>
    </source>
</evidence>
<evidence type="ECO:0000256" key="5">
    <source>
        <dbReference type="ARBA" id="ARBA00022598"/>
    </source>
</evidence>
<dbReference type="SMART" id="SM00840">
    <property type="entry name" value="DALR_2"/>
    <property type="match status" value="1"/>
</dbReference>
<dbReference type="AlphaFoldDB" id="A0A2X3KIL1"/>
<feature type="binding site" evidence="13">
    <location>
        <position position="235"/>
    </location>
    <ligand>
        <name>Zn(2+)</name>
        <dbReference type="ChEBI" id="CHEBI:29105"/>
    </ligand>
</feature>
<keyword evidence="8 13" id="KW-0862">Zinc</keyword>
<evidence type="ECO:0000256" key="11">
    <source>
        <dbReference type="ARBA" id="ARBA00023146"/>
    </source>
</evidence>
<evidence type="ECO:0000256" key="7">
    <source>
        <dbReference type="ARBA" id="ARBA00022741"/>
    </source>
</evidence>
<reference evidence="16" key="1">
    <citation type="submission" date="2018-05" db="EMBL/GenBank/DDBJ databases">
        <authorList>
            <person name="Hao L."/>
        </authorList>
    </citation>
    <scope>NUCLEOTIDE SEQUENCE [LARGE SCALE GENOMIC DNA]</scope>
</reference>
<dbReference type="Gene3D" id="1.20.120.1910">
    <property type="entry name" value="Cysteine-tRNA ligase, C-terminal anti-codon recognition domain"/>
    <property type="match status" value="1"/>
</dbReference>
<keyword evidence="7 13" id="KW-0547">Nucleotide-binding</keyword>
<dbReference type="PRINTS" id="PR00983">
    <property type="entry name" value="TRNASYNTHCYS"/>
</dbReference>
<gene>
    <name evidence="13 15" type="primary">cysS</name>
    <name evidence="15" type="ORF">BARAN1_0396</name>
</gene>
<dbReference type="EC" id="6.1.1.16" evidence="13"/>
<dbReference type="EMBL" id="LS483254">
    <property type="protein sequence ID" value="SQD92421.1"/>
    <property type="molecule type" value="Genomic_DNA"/>
</dbReference>
<dbReference type="GO" id="GO:0005829">
    <property type="term" value="C:cytosol"/>
    <property type="evidence" value="ECO:0007669"/>
    <property type="project" value="TreeGrafter"/>
</dbReference>
<evidence type="ECO:0000256" key="13">
    <source>
        <dbReference type="HAMAP-Rule" id="MF_00041"/>
    </source>
</evidence>
<dbReference type="InterPro" id="IPR032678">
    <property type="entry name" value="tRNA-synt_1_cat_dom"/>
</dbReference>
<dbReference type="GO" id="GO:0005524">
    <property type="term" value="F:ATP binding"/>
    <property type="evidence" value="ECO:0007669"/>
    <property type="project" value="UniProtKB-UniRule"/>
</dbReference>